<feature type="transmembrane region" description="Helical" evidence="14">
    <location>
        <begin position="72"/>
        <end position="93"/>
    </location>
</feature>
<dbReference type="PROSITE" id="PS50283">
    <property type="entry name" value="NA_SOLUT_SYMP_3"/>
    <property type="match status" value="1"/>
</dbReference>
<dbReference type="PANTHER" id="PTHR48086">
    <property type="entry name" value="SODIUM/PROLINE SYMPORTER-RELATED"/>
    <property type="match status" value="1"/>
</dbReference>
<feature type="transmembrane region" description="Helical" evidence="14">
    <location>
        <begin position="310"/>
        <end position="338"/>
    </location>
</feature>
<evidence type="ECO:0000256" key="14">
    <source>
        <dbReference type="SAM" id="Phobius"/>
    </source>
</evidence>
<comment type="similarity">
    <text evidence="2 13">Belongs to the sodium:solute symporter (SSF) (TC 2.A.21) family.</text>
</comment>
<keyword evidence="5 14" id="KW-0812">Transmembrane</keyword>
<dbReference type="InterPro" id="IPR001734">
    <property type="entry name" value="Na/solute_symporter"/>
</dbReference>
<keyword evidence="11" id="KW-0739">Sodium transport</keyword>
<keyword evidence="4" id="KW-1003">Cell membrane</keyword>
<feature type="transmembrane region" description="Helical" evidence="14">
    <location>
        <begin position="234"/>
        <end position="252"/>
    </location>
</feature>
<keyword evidence="3" id="KW-0813">Transport</keyword>
<evidence type="ECO:0000256" key="13">
    <source>
        <dbReference type="RuleBase" id="RU362091"/>
    </source>
</evidence>
<comment type="caution">
    <text evidence="15">The sequence shown here is derived from an EMBL/GenBank/DDBJ whole genome shotgun (WGS) entry which is preliminary data.</text>
</comment>
<dbReference type="EMBL" id="AYKH01000040">
    <property type="protein sequence ID" value="ROO24977.1"/>
    <property type="molecule type" value="Genomic_DNA"/>
</dbReference>
<feature type="transmembrane region" description="Helical" evidence="14">
    <location>
        <begin position="259"/>
        <end position="282"/>
    </location>
</feature>
<dbReference type="GO" id="GO:0006814">
    <property type="term" value="P:sodium ion transport"/>
    <property type="evidence" value="ECO:0007669"/>
    <property type="project" value="UniProtKB-KW"/>
</dbReference>
<comment type="catalytic activity">
    <reaction evidence="12">
        <text>L-proline(in) + Na(+)(in) = L-proline(out) + Na(+)(out)</text>
        <dbReference type="Rhea" id="RHEA:28967"/>
        <dbReference type="ChEBI" id="CHEBI:29101"/>
        <dbReference type="ChEBI" id="CHEBI:60039"/>
    </reaction>
</comment>
<feature type="transmembrane region" description="Helical" evidence="14">
    <location>
        <begin position="414"/>
        <end position="432"/>
    </location>
</feature>
<keyword evidence="10 14" id="KW-0472">Membrane</keyword>
<dbReference type="AlphaFoldDB" id="A0A423PHB2"/>
<reference evidence="15 16" key="1">
    <citation type="submission" date="2013-10" db="EMBL/GenBank/DDBJ databases">
        <title>Salinisphaera orenii MK-B5 Genome Sequencing.</title>
        <authorList>
            <person name="Lai Q."/>
            <person name="Li C."/>
            <person name="Shao Z."/>
        </authorList>
    </citation>
    <scope>NUCLEOTIDE SEQUENCE [LARGE SCALE GENOMIC DNA]</scope>
    <source>
        <strain evidence="15 16">MK-B5</strain>
    </source>
</reference>
<evidence type="ECO:0000313" key="16">
    <source>
        <dbReference type="Proteomes" id="UP000283993"/>
    </source>
</evidence>
<feature type="transmembrane region" description="Helical" evidence="14">
    <location>
        <begin position="181"/>
        <end position="198"/>
    </location>
</feature>
<dbReference type="Pfam" id="PF00474">
    <property type="entry name" value="SSF"/>
    <property type="match status" value="1"/>
</dbReference>
<keyword evidence="7 14" id="KW-1133">Transmembrane helix</keyword>
<evidence type="ECO:0000256" key="6">
    <source>
        <dbReference type="ARBA" id="ARBA00022847"/>
    </source>
</evidence>
<organism evidence="15 16">
    <name type="scientific">Salinisphaera orenii MK-B5</name>
    <dbReference type="NCBI Taxonomy" id="856730"/>
    <lineage>
        <taxon>Bacteria</taxon>
        <taxon>Pseudomonadati</taxon>
        <taxon>Pseudomonadota</taxon>
        <taxon>Gammaproteobacteria</taxon>
        <taxon>Salinisphaerales</taxon>
        <taxon>Salinisphaeraceae</taxon>
        <taxon>Salinisphaera</taxon>
    </lineage>
</organism>
<evidence type="ECO:0000256" key="9">
    <source>
        <dbReference type="ARBA" id="ARBA00023065"/>
    </source>
</evidence>
<dbReference type="RefSeq" id="WP_123631894.1">
    <property type="nucleotide sequence ID" value="NZ_AYKH01000040.1"/>
</dbReference>
<evidence type="ECO:0000256" key="7">
    <source>
        <dbReference type="ARBA" id="ARBA00022989"/>
    </source>
</evidence>
<feature type="transmembrane region" description="Helical" evidence="14">
    <location>
        <begin position="444"/>
        <end position="465"/>
    </location>
</feature>
<evidence type="ECO:0000256" key="12">
    <source>
        <dbReference type="ARBA" id="ARBA00033708"/>
    </source>
</evidence>
<evidence type="ECO:0000256" key="11">
    <source>
        <dbReference type="ARBA" id="ARBA00023201"/>
    </source>
</evidence>
<dbReference type="InterPro" id="IPR038377">
    <property type="entry name" value="Na/Glc_symporter_sf"/>
</dbReference>
<feature type="transmembrane region" description="Helical" evidence="14">
    <location>
        <begin position="508"/>
        <end position="528"/>
    </location>
</feature>
<keyword evidence="16" id="KW-1185">Reference proteome</keyword>
<comment type="subcellular location">
    <subcellularLocation>
        <location evidence="1">Cell membrane</location>
        <topology evidence="1">Multi-pass membrane protein</topology>
    </subcellularLocation>
</comment>
<evidence type="ECO:0000256" key="5">
    <source>
        <dbReference type="ARBA" id="ARBA00022692"/>
    </source>
</evidence>
<dbReference type="CDD" id="cd10322">
    <property type="entry name" value="SLC5sbd"/>
    <property type="match status" value="1"/>
</dbReference>
<dbReference type="PANTHER" id="PTHR48086:SF3">
    <property type="entry name" value="SODIUM_PROLINE SYMPORTER"/>
    <property type="match status" value="1"/>
</dbReference>
<evidence type="ECO:0000256" key="2">
    <source>
        <dbReference type="ARBA" id="ARBA00006434"/>
    </source>
</evidence>
<name>A0A423PHB2_9GAMM</name>
<keyword evidence="9" id="KW-0406">Ion transport</keyword>
<evidence type="ECO:0000256" key="1">
    <source>
        <dbReference type="ARBA" id="ARBA00004651"/>
    </source>
</evidence>
<evidence type="ECO:0000256" key="4">
    <source>
        <dbReference type="ARBA" id="ARBA00022475"/>
    </source>
</evidence>
<protein>
    <submittedName>
        <fullName evidence="15">Sodium:solute symporter</fullName>
    </submittedName>
</protein>
<evidence type="ECO:0000256" key="8">
    <source>
        <dbReference type="ARBA" id="ARBA00023053"/>
    </source>
</evidence>
<dbReference type="InterPro" id="IPR050277">
    <property type="entry name" value="Sodium:Solute_Symporter"/>
</dbReference>
<evidence type="ECO:0000256" key="10">
    <source>
        <dbReference type="ARBA" id="ARBA00023136"/>
    </source>
</evidence>
<feature type="transmembrane region" description="Helical" evidence="14">
    <location>
        <begin position="383"/>
        <end position="407"/>
    </location>
</feature>
<feature type="transmembrane region" description="Helical" evidence="14">
    <location>
        <begin position="358"/>
        <end position="377"/>
    </location>
</feature>
<dbReference type="Gene3D" id="1.20.1730.10">
    <property type="entry name" value="Sodium/glucose cotransporter"/>
    <property type="match status" value="1"/>
</dbReference>
<evidence type="ECO:0000313" key="15">
    <source>
        <dbReference type="EMBL" id="ROO24977.1"/>
    </source>
</evidence>
<proteinExistence type="inferred from homology"/>
<feature type="transmembrane region" description="Helical" evidence="14">
    <location>
        <begin position="150"/>
        <end position="169"/>
    </location>
</feature>
<dbReference type="GO" id="GO:0015293">
    <property type="term" value="F:symporter activity"/>
    <property type="evidence" value="ECO:0007669"/>
    <property type="project" value="UniProtKB-KW"/>
</dbReference>
<keyword evidence="6" id="KW-0769">Symport</keyword>
<dbReference type="Proteomes" id="UP000283993">
    <property type="component" value="Unassembled WGS sequence"/>
</dbReference>
<sequence length="532" mass="57895">MDITLWIFVLVLAAYVIVAAGLTRFIRNSADFYVMGERGSTVLITGTLAATFLSAVTLMGIAGISYSEGPLVIGALGSFGAWLGTLVAVVWIGRKMKAMECRTMMDFFDRRFNNKWVSVVALILMVIGLLGYGIIQLIGAGLVLAEIIDVPFPVIIVAFTAALMVFCSLSGMYGVVYTDTMMFFTLLAIAFVISPMLIDQAGLENLRGLGERLPGYWTLAGADDRSLGWSISQFLVWILFFACTPALVSRVFPAKNDFVILKVAIVGVFFAPAMQLMVYLAAGAMQVIQPGIEPADRAMIVGFMDHTNPVLAGVGLAGLMASIMSTASTLFVLTGFALARDLYEKLFEKRLSEKRSVLAGRISQIVVSLIVCVIAIARPAGIYWISIYAGSIFAVAWLPTIVAAMTWRRANATAALACMLVGSISFIVFGELERHDVISYPAGIDNLMIAFVLGTATLVALCYACRPSSYELARYEEMKGQRMAEITIGRFLDSDASGATLIREYRRVWWVMAAMLVIAFGLWGFFFVRLGL</sequence>
<gene>
    <name evidence="15" type="ORF">SAOR_13445</name>
</gene>
<feature type="transmembrane region" description="Helical" evidence="14">
    <location>
        <begin position="42"/>
        <end position="66"/>
    </location>
</feature>
<dbReference type="GO" id="GO:0005886">
    <property type="term" value="C:plasma membrane"/>
    <property type="evidence" value="ECO:0007669"/>
    <property type="project" value="UniProtKB-SubCell"/>
</dbReference>
<feature type="transmembrane region" description="Helical" evidence="14">
    <location>
        <begin position="6"/>
        <end position="26"/>
    </location>
</feature>
<evidence type="ECO:0000256" key="3">
    <source>
        <dbReference type="ARBA" id="ARBA00022448"/>
    </source>
</evidence>
<accession>A0A423PHB2</accession>
<feature type="transmembrane region" description="Helical" evidence="14">
    <location>
        <begin position="114"/>
        <end position="138"/>
    </location>
</feature>
<keyword evidence="8" id="KW-0915">Sodium</keyword>